<proteinExistence type="predicted"/>
<evidence type="ECO:0000313" key="2">
    <source>
        <dbReference type="Proteomes" id="UP001283361"/>
    </source>
</evidence>
<gene>
    <name evidence="1" type="ORF">RRG08_008955</name>
</gene>
<dbReference type="AlphaFoldDB" id="A0AAE1DYQ3"/>
<sequence length="74" mass="7996">MSRRPAHSLITDLLRTEIGHAPTLHGTQGSNQTVHCSNQPSYNMSRRAAHSLITDLLTTEIGHAPTLHGTQGSN</sequence>
<protein>
    <submittedName>
        <fullName evidence="1">Uncharacterized protein</fullName>
    </submittedName>
</protein>
<comment type="caution">
    <text evidence="1">The sequence shown here is derived from an EMBL/GenBank/DDBJ whole genome shotgun (WGS) entry which is preliminary data.</text>
</comment>
<evidence type="ECO:0000313" key="1">
    <source>
        <dbReference type="EMBL" id="KAK3787936.1"/>
    </source>
</evidence>
<dbReference type="EMBL" id="JAWDGP010001820">
    <property type="protein sequence ID" value="KAK3787936.1"/>
    <property type="molecule type" value="Genomic_DNA"/>
</dbReference>
<reference evidence="1" key="1">
    <citation type="journal article" date="2023" name="G3 (Bethesda)">
        <title>A reference genome for the long-term kleptoplast-retaining sea slug Elysia crispata morphotype clarki.</title>
        <authorList>
            <person name="Eastman K.E."/>
            <person name="Pendleton A.L."/>
            <person name="Shaikh M.A."/>
            <person name="Suttiyut T."/>
            <person name="Ogas R."/>
            <person name="Tomko P."/>
            <person name="Gavelis G."/>
            <person name="Widhalm J.R."/>
            <person name="Wisecaver J.H."/>
        </authorList>
    </citation>
    <scope>NUCLEOTIDE SEQUENCE</scope>
    <source>
        <strain evidence="1">ECLA1</strain>
    </source>
</reference>
<keyword evidence="2" id="KW-1185">Reference proteome</keyword>
<accession>A0AAE1DYQ3</accession>
<name>A0AAE1DYQ3_9GAST</name>
<organism evidence="1 2">
    <name type="scientific">Elysia crispata</name>
    <name type="common">lettuce slug</name>
    <dbReference type="NCBI Taxonomy" id="231223"/>
    <lineage>
        <taxon>Eukaryota</taxon>
        <taxon>Metazoa</taxon>
        <taxon>Spiralia</taxon>
        <taxon>Lophotrochozoa</taxon>
        <taxon>Mollusca</taxon>
        <taxon>Gastropoda</taxon>
        <taxon>Heterobranchia</taxon>
        <taxon>Euthyneura</taxon>
        <taxon>Panpulmonata</taxon>
        <taxon>Sacoglossa</taxon>
        <taxon>Placobranchoidea</taxon>
        <taxon>Plakobranchidae</taxon>
        <taxon>Elysia</taxon>
    </lineage>
</organism>
<dbReference type="Proteomes" id="UP001283361">
    <property type="component" value="Unassembled WGS sequence"/>
</dbReference>